<reference evidence="1" key="1">
    <citation type="submission" date="2014-03" db="EMBL/GenBank/DDBJ databases">
        <title>Cloning and expression analysis of gamma-glutamylcysteines synthetase in perennial ryegrass.</title>
        <authorList>
            <person name="Wei S."/>
            <person name="Sun Z."/>
        </authorList>
    </citation>
    <scope>NUCLEOTIDE SEQUENCE</scope>
    <source>
        <strain evidence="1">Race PST-78</strain>
    </source>
</reference>
<gene>
    <name evidence="1" type="ORF">PSTG_05476</name>
</gene>
<dbReference type="AlphaFoldDB" id="A0A0L0VQ90"/>
<name>A0A0L0VQ90_9BASI</name>
<proteinExistence type="predicted"/>
<evidence type="ECO:0000313" key="2">
    <source>
        <dbReference type="Proteomes" id="UP000054564"/>
    </source>
</evidence>
<reference evidence="2" key="2">
    <citation type="submission" date="2014-03" db="EMBL/GenBank/DDBJ databases">
        <title>The Genome Sequence of Puccinia striiformis f. sp. tritici PST-78.</title>
        <authorList>
            <consortium name="The Broad Institute Genome Sequencing Platform"/>
            <person name="Cuomo C."/>
            <person name="Hulbert S."/>
            <person name="Chen X."/>
            <person name="Walker B."/>
            <person name="Young S.K."/>
            <person name="Zeng Q."/>
            <person name="Gargeya S."/>
            <person name="Fitzgerald M."/>
            <person name="Haas B."/>
            <person name="Abouelleil A."/>
            <person name="Alvarado L."/>
            <person name="Arachchi H.M."/>
            <person name="Berlin A.M."/>
            <person name="Chapman S.B."/>
            <person name="Goldberg J."/>
            <person name="Griggs A."/>
            <person name="Gujja S."/>
            <person name="Hansen M."/>
            <person name="Howarth C."/>
            <person name="Imamovic A."/>
            <person name="Larimer J."/>
            <person name="McCowan C."/>
            <person name="Montmayeur A."/>
            <person name="Murphy C."/>
            <person name="Neiman D."/>
            <person name="Pearson M."/>
            <person name="Priest M."/>
            <person name="Roberts A."/>
            <person name="Saif S."/>
            <person name="Shea T."/>
            <person name="Sisk P."/>
            <person name="Sykes S."/>
            <person name="Wortman J."/>
            <person name="Nusbaum C."/>
            <person name="Birren B."/>
        </authorList>
    </citation>
    <scope>NUCLEOTIDE SEQUENCE [LARGE SCALE GENOMIC DNA]</scope>
    <source>
        <strain evidence="2">race PST-78</strain>
    </source>
</reference>
<comment type="caution">
    <text evidence="1">The sequence shown here is derived from an EMBL/GenBank/DDBJ whole genome shotgun (WGS) entry which is preliminary data.</text>
</comment>
<sequence length="141" mass="16192">MVRQLLEIPWYVACAYTPGAVRRGSPAELHEESTRARPARRDVSQVVFPPAPVPPNIFTVQSTWRAVRNRWNPGGDHGNSRSSLLIFNHQEATTTIVFFNKTKISTDVIQTKRANRVYLRESPYHLKITVKPYEAYTKELE</sequence>
<protein>
    <submittedName>
        <fullName evidence="1">Uncharacterized protein</fullName>
    </submittedName>
</protein>
<organism evidence="1 2">
    <name type="scientific">Puccinia striiformis f. sp. tritici PST-78</name>
    <dbReference type="NCBI Taxonomy" id="1165861"/>
    <lineage>
        <taxon>Eukaryota</taxon>
        <taxon>Fungi</taxon>
        <taxon>Dikarya</taxon>
        <taxon>Basidiomycota</taxon>
        <taxon>Pucciniomycotina</taxon>
        <taxon>Pucciniomycetes</taxon>
        <taxon>Pucciniales</taxon>
        <taxon>Pucciniaceae</taxon>
        <taxon>Puccinia</taxon>
    </lineage>
</organism>
<accession>A0A0L0VQ90</accession>
<dbReference type="Proteomes" id="UP000054564">
    <property type="component" value="Unassembled WGS sequence"/>
</dbReference>
<keyword evidence="2" id="KW-1185">Reference proteome</keyword>
<dbReference type="EMBL" id="AJIL01000030">
    <property type="protein sequence ID" value="KNF01376.1"/>
    <property type="molecule type" value="Genomic_DNA"/>
</dbReference>
<dbReference type="EMBL" id="AJIL01000030">
    <property type="protein sequence ID" value="KNF01377.1"/>
    <property type="molecule type" value="Genomic_DNA"/>
</dbReference>
<evidence type="ECO:0000313" key="1">
    <source>
        <dbReference type="EMBL" id="KNF01377.1"/>
    </source>
</evidence>